<dbReference type="EMBL" id="CCAE010000010">
    <property type="protein sequence ID" value="CDN87307.1"/>
    <property type="molecule type" value="Genomic_DNA"/>
</dbReference>
<evidence type="ECO:0000256" key="2">
    <source>
        <dbReference type="SAM" id="MobiDB-lite"/>
    </source>
</evidence>
<accession>A0A1L1PK43</accession>
<evidence type="ECO:0000313" key="4">
    <source>
        <dbReference type="EMBL" id="CDN87307.1"/>
    </source>
</evidence>
<evidence type="ECO:0000259" key="3">
    <source>
        <dbReference type="Pfam" id="PF18763"/>
    </source>
</evidence>
<keyword evidence="5" id="KW-1185">Reference proteome</keyword>
<feature type="domain" description="DdrB-like" evidence="3">
    <location>
        <begin position="502"/>
        <end position="634"/>
    </location>
</feature>
<gene>
    <name evidence="4" type="ORF">BN948_01727</name>
</gene>
<proteinExistence type="predicted"/>
<feature type="region of interest" description="Disordered" evidence="2">
    <location>
        <begin position="367"/>
        <end position="411"/>
    </location>
</feature>
<feature type="region of interest" description="Disordered" evidence="2">
    <location>
        <begin position="520"/>
        <end position="543"/>
    </location>
</feature>
<dbReference type="Pfam" id="PF18763">
    <property type="entry name" value="ddrB-ParB"/>
    <property type="match status" value="1"/>
</dbReference>
<reference evidence="5" key="1">
    <citation type="submission" date="2014-11" db="EMBL/GenBank/DDBJ databases">
        <title>Draft genome sequence of Hydrogenophaga intermedia S1.</title>
        <authorList>
            <person name="Gan H.M."/>
            <person name="Chew T.H."/>
            <person name="Stolz A."/>
        </authorList>
    </citation>
    <scope>NUCLEOTIDE SEQUENCE [LARGE SCALE GENOMIC DNA]</scope>
    <source>
        <strain evidence="5">S1</strain>
    </source>
</reference>
<feature type="region of interest" description="Disordered" evidence="2">
    <location>
        <begin position="1313"/>
        <end position="1416"/>
    </location>
</feature>
<dbReference type="Proteomes" id="UP000028878">
    <property type="component" value="Unassembled WGS sequence"/>
</dbReference>
<feature type="compositionally biased region" description="Low complexity" evidence="2">
    <location>
        <begin position="1332"/>
        <end position="1348"/>
    </location>
</feature>
<sequence length="2609" mass="282668">MSTKYLTDDEVFGTGGQPNYLDPAEVFGEEPPEPTKKERTFGEKAADMARTVGAAGVSALGAIPTAAGRAIEEGGQKLFGLTMDEARRMAEADGTPDRALEYYEKANRLNPVAAAGRVIEAGGRKVMDVAQGLRDARSDEAKQAIQDSTPTGDITSPSTWQGPKDPSVEGVLGVGAEGVGSVVPSVATAIATRGRSAETQMRAGGASVAAQVGGAAMDEAGDYLGSFDDQALAQASPVFRNLVEKGYKPEQARTLVLRDAENRAAAFAAPAGLAGGKATAALLGKWGERVAAGAITPVRAAVLAALGATEEGLQEVAEGVATRAGINDAAGTDRSITEGTLEEFTMGAMGGGPVAGGRAVLDGAARRLASPPGAPPAPDNPDADEGDPDTVSRETQPRPQPPLAPGGEAVGTADTDEAARALRTPVSTGPLERADEIDQELARIRSREAELAPDNGYGPAFDGERAELAQQAQALAAEREQVAQFWPKLEAGAPASFSTEAGVRLDGQYALVEADDLVTSHNENLRPDPRFPGELQPRDRTRQASELQVSGIVQRLDPARLGVSADAATGAPIIGKDGLVESGNARTIALKRVYQANGQKAEDYKAFLRENAGQFGLAPEAIDGMRRPVLVRVRSTPVNRAEFARQANQATIQRMAPSEQALADAKRLTSLEGLEPDDNGDFDTSYDFIRQFMATLPVTEQSGMLESDGRLSTEGYRRMQNAVLARAYGDSPTLRRMTEAREDNLRNISKALLRVAPRVAEARERIDAGTLNDADLTGDLLAAVEGLGALRERGWSVDDELGQADLTGPKYSPESAALLRFLADNLRAPRRIAEFVQRYYEALEQAGDPSQGTMFDDGAPAPTRAELLQRAQGEPDGNDPAAPGQGGDRQGAGAAREGGEQRAAAPGDQGGDQGAGPARADAGGGQQGAQEGEAEWVMYPPESGTLGIPRAQMPQVKKRDRAALVQFLEARGISYEIQDDTDPNTLKPTQAEYQPSKAHSFAQSGDKERSVLVSREGHVLDGHHQWMGAQEAGDTIRVIRFDAPIEELLEATFEFPSVQRSEGAPGVAEVALIDGRPYDPERDNFQPPPLAEVLPADVLQRADAYVERFYKAAKPYPMTPDERAVGERLLAPRLELARVAKVEFDQKVIDLAERVGALGQILGNIKSTARAVEKMHQEAKAQGRPMRAEDVKDLLRATLVVDQYPDADAVVDAVEREFVVLRTKDRRDEQARSAQDGYADVLMQIELPSGITAEIQINVPSMLAAKGGQGHKLYEAARVLPEGDPNKSNIAGAMRDLYAAAFDAAALRAKNSRDLAAVETKPDSDMLKPERGPSGSMPGSAMSESPSSDALNQVPSGKRTNSSPEKSPTNRQSAGKDSGNFIDEPRDDILSDPSGNGYTAEVEQPQGTRLSRGAGAGGVDAGGGMDFDQLKALAERIKAGMPNMPNVRVLPDPSKAPKALREYIVRQDAWDDVEGAMHDGELYLFASGLSDPLRAEHVLAEHEAAHYGLRGILGDKLRVAMNVIYAENGTVRRAANKLRATSRLTVAEAVEEVIVDMPTRELARLQGWRRLVGLVRDTLAARGFERMADRLTGWLHGTLSDQQRADLMVAELVRGAREFVAGKRPGERTIAAATRLSSTLAEDIERQEKWLTTEARARGYKDVDDLVDQNYPLFERLAELWRERNPADTLLSRRKGLAERVEDILGKPAATMKPLDAMARAATRYSGLERLTSAVYDRAAYLLDRYTPEQVKAGVVADYGVPQTVIDQRVMLQGRQRVQLRKAGKLVDKLATLTREESRVAYEWMNMDGSDPKAYLSKMDGLPEESVEVLLEVQKLVDDLSKEAVRLGQLTPEAFERNRFAYLRRSYAKHVVEMTAGEKAKRARVISILGEQYRGRGLTEAADMDKLKAAAPEWWGRKLKAGKADTALKGEKFIRLERRETKGAGVGLLPGIERDTSAGKLREVAYWPADEKLPPQLKDWQQAGTFEVRDVKGPKAILWRDFTKDERERMGEVDEARFAIAKTLHAMIHDVEVGRYLEWMSTNQAKKEGEEIPGAVVEASERMRDTFKPGEWVRVPDTKIAGTSVLKYGKLAGRYLPGPVWNDIRQVVGGQFKPFGETYSKILSLWKTSKTALSPAVHMNNVMSNFIMADWHGVTAGHVAKSLRILMGASQRKGQGLLGKAGNLAARGGIADHEAAREILARYEDSGGDIGSWVTNEIARDQLEPLLQSLEKELQQTAGASHQAQTGVFAALQHMLMLRFPSAWEAFKPTVPGKVLATEANNLIELYQHEDDVFRLAAWLRAKEEGASDIEAGRAARKSFLDYSINAPWIQAMRQSAWPFISFTYRAVPMLAEIAGKKPHKLLKLMMVLGGLNALGSMLAGGDDDDDERARKLLPEEKAGKIWGIVPKLIRMPWNDEHGSPVYLDIRRFIPVGDVFDVGAGQAAIPVLPGLMPGGPLVLAGEVMLNKSAFTGKSISQDTDTAAQQAAKVADHLYKAFAPNIVVLPNTYAWEGVEGSLTGRTDAFGREMSTTQALLSSVGVKLGSYPADVLRRNLVAKTKAQEAEIDKNITQLKRQLQTNRVSREEFDEAVQVEREKKAKLLREMAEKLR</sequence>
<dbReference type="InterPro" id="IPR043519">
    <property type="entry name" value="NT_sf"/>
</dbReference>
<evidence type="ECO:0000256" key="1">
    <source>
        <dbReference type="SAM" id="Coils"/>
    </source>
</evidence>
<feature type="region of interest" description="Disordered" evidence="2">
    <location>
        <begin position="872"/>
        <end position="931"/>
    </location>
</feature>
<feature type="coiled-coil region" evidence="1">
    <location>
        <begin position="2555"/>
        <end position="2603"/>
    </location>
</feature>
<keyword evidence="1" id="KW-0175">Coiled coil</keyword>
<feature type="region of interest" description="Disordered" evidence="2">
    <location>
        <begin position="1"/>
        <end position="42"/>
    </location>
</feature>
<evidence type="ECO:0000313" key="5">
    <source>
        <dbReference type="Proteomes" id="UP000028878"/>
    </source>
</evidence>
<feature type="region of interest" description="Disordered" evidence="2">
    <location>
        <begin position="143"/>
        <end position="164"/>
    </location>
</feature>
<feature type="compositionally biased region" description="Low complexity" evidence="2">
    <location>
        <begin position="891"/>
        <end position="907"/>
    </location>
</feature>
<dbReference type="Gene3D" id="3.30.460.10">
    <property type="entry name" value="Beta Polymerase, domain 2"/>
    <property type="match status" value="1"/>
</dbReference>
<dbReference type="InterPro" id="IPR041398">
    <property type="entry name" value="DdrB_dom"/>
</dbReference>
<feature type="compositionally biased region" description="Basic and acidic residues" evidence="2">
    <location>
        <begin position="523"/>
        <end position="543"/>
    </location>
</feature>
<feature type="compositionally biased region" description="Basic and acidic residues" evidence="2">
    <location>
        <begin position="1320"/>
        <end position="1331"/>
    </location>
</feature>
<feature type="compositionally biased region" description="Polar residues" evidence="2">
    <location>
        <begin position="145"/>
        <end position="161"/>
    </location>
</feature>
<organism evidence="4 5">
    <name type="scientific">Hydrogenophaga intermedia</name>
    <dbReference type="NCBI Taxonomy" id="65786"/>
    <lineage>
        <taxon>Bacteria</taxon>
        <taxon>Pseudomonadati</taxon>
        <taxon>Pseudomonadota</taxon>
        <taxon>Betaproteobacteria</taxon>
        <taxon>Burkholderiales</taxon>
        <taxon>Comamonadaceae</taxon>
        <taxon>Hydrogenophaga</taxon>
    </lineage>
</organism>
<name>A0A1L1PK43_HYDIT</name>
<dbReference type="RefSeq" id="WP_035621168.1">
    <property type="nucleotide sequence ID" value="NZ_CCAE010000010.1"/>
</dbReference>
<protein>
    <submittedName>
        <fullName evidence="4">Phage-like protein</fullName>
    </submittedName>
</protein>
<feature type="compositionally biased region" description="Polar residues" evidence="2">
    <location>
        <begin position="1349"/>
        <end position="1375"/>
    </location>
</feature>
<feature type="compositionally biased region" description="Basic and acidic residues" evidence="2">
    <location>
        <begin position="33"/>
        <end position="42"/>
    </location>
</feature>
<dbReference type="SUPFAM" id="SSF81301">
    <property type="entry name" value="Nucleotidyltransferase"/>
    <property type="match status" value="1"/>
</dbReference>